<feature type="transmembrane region" description="Helical" evidence="5">
    <location>
        <begin position="432"/>
        <end position="450"/>
    </location>
</feature>
<accession>A0A820ETU4</accession>
<dbReference type="AlphaFoldDB" id="A0A820ETU4"/>
<evidence type="ECO:0000256" key="5">
    <source>
        <dbReference type="SAM" id="Phobius"/>
    </source>
</evidence>
<feature type="non-terminal residue" evidence="6">
    <location>
        <position position="484"/>
    </location>
</feature>
<organism evidence="6 7">
    <name type="scientific">Adineta steineri</name>
    <dbReference type="NCBI Taxonomy" id="433720"/>
    <lineage>
        <taxon>Eukaryota</taxon>
        <taxon>Metazoa</taxon>
        <taxon>Spiralia</taxon>
        <taxon>Gnathifera</taxon>
        <taxon>Rotifera</taxon>
        <taxon>Eurotatoria</taxon>
        <taxon>Bdelloidea</taxon>
        <taxon>Adinetida</taxon>
        <taxon>Adinetidae</taxon>
        <taxon>Adineta</taxon>
    </lineage>
</organism>
<sequence>IPYEDVQLSATQLIQCAANVLTAVNGPLQQRTTILDLDYSRATTFPADYDTDLESAWSNPNLFADGNDFSWETIERNRNIYYQKQLANQIINQMNEIIALLSSSLNIHLNIGQQSIIDTSQVFMSLESKSIESLSNKLSQQMVNVQIQLPENLNLNLSNNSKISIRTMVTPLAPFGNTTTQSNINLSTCVSFSILGENENEISVQTDLNRPIEIIIPRDSNLIIPSMILQNVTSMNSTPHNQLFNFQYINITSTLPISVHLEIQPLNSSLAYLFIYKFDQVPQLNSSIKQIDGSQLFCPSGLTNESIYHYFLDNQQTFGHQSLIFGLRELNSTEMSDVCSNSSITYLPITNERFNFTSNYQLRIYTSGCYYIDNNNQWKSEGLIVGPLTNHNQTQCFSTHLTSFAGGFVVLPEPVNWSYVFAHADFNRNKTIYLTVICVSLMYIILTIYARYKDKKDLEKLGVTPLPDNHQSDEYVYEIIVFTG</sequence>
<dbReference type="InterPro" id="IPR000203">
    <property type="entry name" value="GPS"/>
</dbReference>
<proteinExistence type="predicted"/>
<gene>
    <name evidence="6" type="ORF">OXD698_LOCUS43452</name>
</gene>
<dbReference type="GO" id="GO:0050982">
    <property type="term" value="P:detection of mechanical stimulus"/>
    <property type="evidence" value="ECO:0007669"/>
    <property type="project" value="TreeGrafter"/>
</dbReference>
<dbReference type="Pfam" id="PF01825">
    <property type="entry name" value="GPS"/>
    <property type="match status" value="1"/>
</dbReference>
<evidence type="ECO:0000256" key="2">
    <source>
        <dbReference type="ARBA" id="ARBA00022692"/>
    </source>
</evidence>
<keyword evidence="4 5" id="KW-0472">Membrane</keyword>
<dbReference type="Proteomes" id="UP000663844">
    <property type="component" value="Unassembled WGS sequence"/>
</dbReference>
<evidence type="ECO:0000256" key="3">
    <source>
        <dbReference type="ARBA" id="ARBA00022989"/>
    </source>
</evidence>
<comment type="caution">
    <text evidence="6">The sequence shown here is derived from an EMBL/GenBank/DDBJ whole genome shotgun (WGS) entry which is preliminary data.</text>
</comment>
<evidence type="ECO:0000313" key="6">
    <source>
        <dbReference type="EMBL" id="CAF4251361.1"/>
    </source>
</evidence>
<keyword evidence="2 5" id="KW-0812">Transmembrane</keyword>
<evidence type="ECO:0000256" key="1">
    <source>
        <dbReference type="ARBA" id="ARBA00004370"/>
    </source>
</evidence>
<keyword evidence="3 5" id="KW-1133">Transmembrane helix</keyword>
<dbReference type="GO" id="GO:0005262">
    <property type="term" value="F:calcium channel activity"/>
    <property type="evidence" value="ECO:0007669"/>
    <property type="project" value="TreeGrafter"/>
</dbReference>
<dbReference type="PANTHER" id="PTHR10877:SF150">
    <property type="entry name" value="REJ DOMAIN-CONTAINING PROTEIN"/>
    <property type="match status" value="1"/>
</dbReference>
<evidence type="ECO:0000313" key="7">
    <source>
        <dbReference type="Proteomes" id="UP000663844"/>
    </source>
</evidence>
<name>A0A820ETU4_9BILA</name>
<dbReference type="InterPro" id="IPR051223">
    <property type="entry name" value="Polycystin"/>
</dbReference>
<dbReference type="PANTHER" id="PTHR10877">
    <property type="entry name" value="POLYCYSTIN FAMILY MEMBER"/>
    <property type="match status" value="1"/>
</dbReference>
<reference evidence="6" key="1">
    <citation type="submission" date="2021-02" db="EMBL/GenBank/DDBJ databases">
        <authorList>
            <person name="Nowell W R."/>
        </authorList>
    </citation>
    <scope>NUCLEOTIDE SEQUENCE</scope>
</reference>
<comment type="subcellular location">
    <subcellularLocation>
        <location evidence="1">Membrane</location>
    </subcellularLocation>
</comment>
<protein>
    <submittedName>
        <fullName evidence="6">Uncharacterized protein</fullName>
    </submittedName>
</protein>
<evidence type="ECO:0000256" key="4">
    <source>
        <dbReference type="ARBA" id="ARBA00023136"/>
    </source>
</evidence>
<feature type="non-terminal residue" evidence="6">
    <location>
        <position position="1"/>
    </location>
</feature>
<dbReference type="GO" id="GO:0016020">
    <property type="term" value="C:membrane"/>
    <property type="evidence" value="ECO:0007669"/>
    <property type="project" value="UniProtKB-SubCell"/>
</dbReference>
<dbReference type="EMBL" id="CAJOAZ010012369">
    <property type="protein sequence ID" value="CAF4251361.1"/>
    <property type="molecule type" value="Genomic_DNA"/>
</dbReference>